<feature type="transmembrane region" description="Helical" evidence="1">
    <location>
        <begin position="108"/>
        <end position="126"/>
    </location>
</feature>
<evidence type="ECO:0000313" key="3">
    <source>
        <dbReference type="EMBL" id="TYC50081.1"/>
    </source>
</evidence>
<protein>
    <submittedName>
        <fullName evidence="3">VanZ family protein</fullName>
    </submittedName>
</protein>
<reference evidence="3 4" key="1">
    <citation type="submission" date="2019-01" db="EMBL/GenBank/DDBJ databases">
        <title>Weissella sp. nov., a novel lactic acid bacterium isolated from animal feces.</title>
        <authorList>
            <person name="Wang L.-T."/>
        </authorList>
    </citation>
    <scope>NUCLEOTIDE SEQUENCE [LARGE SCALE GENOMIC DNA]</scope>
    <source>
        <strain evidence="3 4">8H-2</strain>
    </source>
</reference>
<organism evidence="3 4">
    <name type="scientific">Weissella muntiaci</name>
    <dbReference type="NCBI Taxonomy" id="2508881"/>
    <lineage>
        <taxon>Bacteria</taxon>
        <taxon>Bacillati</taxon>
        <taxon>Bacillota</taxon>
        <taxon>Bacilli</taxon>
        <taxon>Lactobacillales</taxon>
        <taxon>Lactobacillaceae</taxon>
        <taxon>Weissella</taxon>
    </lineage>
</organism>
<name>A0A6C2C7U2_9LACO</name>
<dbReference type="Proteomes" id="UP000371977">
    <property type="component" value="Unassembled WGS sequence"/>
</dbReference>
<sequence length="170" mass="19224">MKKHFINGNAWLLIGLLIMTALFFSSSQSYQSQSQVSNLSQLLPSQPFAKQLSQVHFSYAGSSVSIEHLGYYKFVEFFLRKFAHFSSYLLLGISLYLGIKNRFNIRQLLPIVAITTWLAATGYASLDELHQMYTSGRSPLFQDVLLDSIGALTGIVIIFLISILTLRYKK</sequence>
<keyword evidence="1" id="KW-0472">Membrane</keyword>
<dbReference type="Pfam" id="PF04892">
    <property type="entry name" value="VanZ"/>
    <property type="match status" value="1"/>
</dbReference>
<dbReference type="RefSeq" id="WP_148622163.1">
    <property type="nucleotide sequence ID" value="NZ_SDGZ01000010.1"/>
</dbReference>
<gene>
    <name evidence="3" type="ORF">ESZ50_03245</name>
</gene>
<evidence type="ECO:0000256" key="1">
    <source>
        <dbReference type="SAM" id="Phobius"/>
    </source>
</evidence>
<evidence type="ECO:0000259" key="2">
    <source>
        <dbReference type="Pfam" id="PF04892"/>
    </source>
</evidence>
<accession>A0A6C2C7U2</accession>
<proteinExistence type="predicted"/>
<dbReference type="PIRSF" id="PIRSF019083">
    <property type="entry name" value="UCP019083_VanZ"/>
    <property type="match status" value="1"/>
</dbReference>
<dbReference type="InterPro" id="IPR016747">
    <property type="entry name" value="Phosphotransbutyrylase"/>
</dbReference>
<feature type="domain" description="VanZ-like" evidence="2">
    <location>
        <begin position="12"/>
        <end position="161"/>
    </location>
</feature>
<dbReference type="EMBL" id="SDGZ01000010">
    <property type="protein sequence ID" value="TYC50081.1"/>
    <property type="molecule type" value="Genomic_DNA"/>
</dbReference>
<dbReference type="InterPro" id="IPR006976">
    <property type="entry name" value="VanZ-like"/>
</dbReference>
<dbReference type="AlphaFoldDB" id="A0A6C2C7U2"/>
<evidence type="ECO:0000313" key="4">
    <source>
        <dbReference type="Proteomes" id="UP000371977"/>
    </source>
</evidence>
<comment type="caution">
    <text evidence="3">The sequence shown here is derived from an EMBL/GenBank/DDBJ whole genome shotgun (WGS) entry which is preliminary data.</text>
</comment>
<dbReference type="OrthoDB" id="291892at2"/>
<feature type="transmembrane region" description="Helical" evidence="1">
    <location>
        <begin position="82"/>
        <end position="99"/>
    </location>
</feature>
<keyword evidence="1" id="KW-1133">Transmembrane helix</keyword>
<feature type="transmembrane region" description="Helical" evidence="1">
    <location>
        <begin position="146"/>
        <end position="166"/>
    </location>
</feature>
<dbReference type="NCBIfam" id="NF037970">
    <property type="entry name" value="vanZ_1"/>
    <property type="match status" value="1"/>
</dbReference>
<keyword evidence="1" id="KW-0812">Transmembrane</keyword>
<keyword evidence="4" id="KW-1185">Reference proteome</keyword>